<feature type="compositionally biased region" description="Basic and acidic residues" evidence="1">
    <location>
        <begin position="348"/>
        <end position="389"/>
    </location>
</feature>
<feature type="transmembrane region" description="Helical" evidence="2">
    <location>
        <begin position="6"/>
        <end position="28"/>
    </location>
</feature>
<dbReference type="Proteomes" id="UP001172684">
    <property type="component" value="Unassembled WGS sequence"/>
</dbReference>
<proteinExistence type="predicted"/>
<gene>
    <name evidence="3" type="ORF">H2201_003105</name>
</gene>
<sequence length="389" mass="44467">MASTDSKIACVAFGFTIGFGYLTAWDAWKITAKHRSPLRSLFIWMVWSEMLVNLVIAIVAFLFLEGHIKPSVITFFFILFLWVFQIQFILQIIINRVAIISTERRKIFLIRWGTVAVITAIQISVFCIFIPANMQVSQTYVKINNVWDKITKFLILFIDCGLNYYFITQVKSRLVRNGLQKYNALVQFNMRIIMISIGMDFLLIGTMFLKNGVVFMQFHPVAYIVKLKIELSMTNLITKIAQESVQERMATSSTNQRMVFGDERAHTHSIHLSSHLSSKGNGRSIFPDGSAARHHGAVVTLQGARQAHHYSHPDIKTPGLSTRVSTDKNLPMISTNASSNKIHVRTHVTHDTTDHLSERSDVTRESSRENAEDFDAHNDRDDREILSWR</sequence>
<evidence type="ECO:0000256" key="2">
    <source>
        <dbReference type="SAM" id="Phobius"/>
    </source>
</evidence>
<organism evidence="3 4">
    <name type="scientific">Coniosporium apollinis</name>
    <dbReference type="NCBI Taxonomy" id="61459"/>
    <lineage>
        <taxon>Eukaryota</taxon>
        <taxon>Fungi</taxon>
        <taxon>Dikarya</taxon>
        <taxon>Ascomycota</taxon>
        <taxon>Pezizomycotina</taxon>
        <taxon>Dothideomycetes</taxon>
        <taxon>Dothideomycetes incertae sedis</taxon>
        <taxon>Coniosporium</taxon>
    </lineage>
</organism>
<feature type="transmembrane region" description="Helical" evidence="2">
    <location>
        <begin position="150"/>
        <end position="167"/>
    </location>
</feature>
<feature type="region of interest" description="Disordered" evidence="1">
    <location>
        <begin position="346"/>
        <end position="389"/>
    </location>
</feature>
<name>A0ABQ9NYC8_9PEZI</name>
<evidence type="ECO:0000313" key="3">
    <source>
        <dbReference type="EMBL" id="KAJ9666701.1"/>
    </source>
</evidence>
<keyword evidence="2" id="KW-0472">Membrane</keyword>
<reference evidence="3" key="1">
    <citation type="submission" date="2022-10" db="EMBL/GenBank/DDBJ databases">
        <title>Culturing micro-colonial fungi from biological soil crusts in the Mojave desert and describing Neophaeococcomyces mojavensis, and introducing the new genera and species Taxawa tesnikishii.</title>
        <authorList>
            <person name="Kurbessoian T."/>
            <person name="Stajich J.E."/>
        </authorList>
    </citation>
    <scope>NUCLEOTIDE SEQUENCE</scope>
    <source>
        <strain evidence="3">TK_1</strain>
    </source>
</reference>
<dbReference type="PANTHER" id="PTHR35179">
    <property type="entry name" value="PROTEIN CBG02620"/>
    <property type="match status" value="1"/>
</dbReference>
<feature type="transmembrane region" description="Helical" evidence="2">
    <location>
        <begin position="109"/>
        <end position="130"/>
    </location>
</feature>
<protein>
    <submittedName>
        <fullName evidence="3">Uncharacterized protein</fullName>
    </submittedName>
</protein>
<dbReference type="EMBL" id="JAPDRL010000017">
    <property type="protein sequence ID" value="KAJ9666701.1"/>
    <property type="molecule type" value="Genomic_DNA"/>
</dbReference>
<accession>A0ABQ9NYC8</accession>
<keyword evidence="4" id="KW-1185">Reference proteome</keyword>
<evidence type="ECO:0000256" key="1">
    <source>
        <dbReference type="SAM" id="MobiDB-lite"/>
    </source>
</evidence>
<feature type="transmembrane region" description="Helical" evidence="2">
    <location>
        <begin position="188"/>
        <end position="209"/>
    </location>
</feature>
<comment type="caution">
    <text evidence="3">The sequence shown here is derived from an EMBL/GenBank/DDBJ whole genome shotgun (WGS) entry which is preliminary data.</text>
</comment>
<feature type="transmembrane region" description="Helical" evidence="2">
    <location>
        <begin position="75"/>
        <end position="97"/>
    </location>
</feature>
<keyword evidence="2" id="KW-1133">Transmembrane helix</keyword>
<evidence type="ECO:0000313" key="4">
    <source>
        <dbReference type="Proteomes" id="UP001172684"/>
    </source>
</evidence>
<keyword evidence="2" id="KW-0812">Transmembrane</keyword>
<dbReference type="PANTHER" id="PTHR35179:SF1">
    <property type="entry name" value="INTEGRAL MEMBRANE PROTEIN"/>
    <property type="match status" value="1"/>
</dbReference>
<feature type="transmembrane region" description="Helical" evidence="2">
    <location>
        <begin position="40"/>
        <end position="63"/>
    </location>
</feature>